<evidence type="ECO:0000259" key="1">
    <source>
        <dbReference type="PROSITE" id="PS51412"/>
    </source>
</evidence>
<dbReference type="SMART" id="SM00457">
    <property type="entry name" value="MACPF"/>
    <property type="match status" value="1"/>
</dbReference>
<dbReference type="EMBL" id="APJW01000002">
    <property type="protein sequence ID" value="EQM62655.1"/>
    <property type="molecule type" value="Genomic_DNA"/>
</dbReference>
<protein>
    <submittedName>
        <fullName evidence="2">MAC/Perforin domain protein</fullName>
    </submittedName>
</protein>
<dbReference type="PROSITE" id="PS51412">
    <property type="entry name" value="MACPF_2"/>
    <property type="match status" value="1"/>
</dbReference>
<comment type="caution">
    <text evidence="2">The sequence shown here is derived from an EMBL/GenBank/DDBJ whole genome shotgun (WGS) entry which is preliminary data.</text>
</comment>
<dbReference type="RefSeq" id="WP_020370188.1">
    <property type="nucleotide sequence ID" value="NZ_APJW01000002.1"/>
</dbReference>
<feature type="domain" description="MACPF" evidence="1">
    <location>
        <begin position="319"/>
        <end position="642"/>
    </location>
</feature>
<dbReference type="InterPro" id="IPR020864">
    <property type="entry name" value="MACPF"/>
</dbReference>
<evidence type="ECO:0000313" key="3">
    <source>
        <dbReference type="Proteomes" id="UP000016064"/>
    </source>
</evidence>
<dbReference type="InterPro" id="IPR036300">
    <property type="entry name" value="MIR_dom_sf"/>
</dbReference>
<organism evidence="2 3">
    <name type="scientific">Chlamydia ibidis 10-1398/6</name>
    <dbReference type="NCBI Taxonomy" id="1046581"/>
    <lineage>
        <taxon>Bacteria</taxon>
        <taxon>Pseudomonadati</taxon>
        <taxon>Chlamydiota</taxon>
        <taxon>Chlamydiia</taxon>
        <taxon>Chlamydiales</taxon>
        <taxon>Chlamydiaceae</taxon>
        <taxon>Chlamydia/Chlamydophila group</taxon>
        <taxon>Chlamydia</taxon>
    </lineage>
</organism>
<dbReference type="Proteomes" id="UP000016064">
    <property type="component" value="Unassembled WGS sequence"/>
</dbReference>
<gene>
    <name evidence="2" type="ORF">H359_0636</name>
</gene>
<sequence>MSDNAIHNNSMPNALNYVSIPYDTFDLRLDSQALLEEFSSIVSSPFPIDAENDLEMFINNLQAHDFSSATSDINTSSSEYQLYCKGTHEKGTFYEIIEPKILGCVASCIVDSVLSGHPYPDTLLEEIKSSLLLSSQNGVQFLITREDNLLQNTPLIQSDSYELVRNVSFLGRALDIVTLDPVNILNSLRNINILDYSFTEETAIPSSDAHLGIPPGTKLFPKPSLDVSVSTSIFEEKTSFSKEFSTTVTINVPYFLPNISLSLGSSNLPNTSFGDAQTEIFVTKKQLFPSYSPKLLDIIKKYKRDAKILINKITFKNLWRNQAKSQILTQGDVRLDLQGMDSTNFNYQIQVGSHTISAVLISKQVSEIRSSSEQTYAIRKIKSGFQKSLDDCHIYQISLKKPPHLSDTPLSLGSVNDDEEEHSLAEDAAFSASFTYSFVKQNTQHSKNTVTCTTASHSLYTLQQDRASDPANLKIDKEFQQIIETLNTKDPKHIEAFISNVGTHYTTSVTYGGVGFQVLKISFEQIEKLEQEKISISTAAASSLLKGSVTNKTESGYSSLILTSSAQTVFLGGTVLPTMQEDHLDFKDWSESVPLDPIPIQIAVSPITDILIPQHFPTIEVASLEEKKQAIQTAVNAYLRKHKPGLAKLYEEFTSGIALRSSQFILRSGNSSSIVSAPYLGYWSTLPYLFPTIEEESAAVPLVFYFQVENDRIQQKIVHNTFCNIGVVDVRKGLYRSNFVDYAFIAFYGSWQEAYLDTSYYTDRCGFEIEKVNRSKDNIIRAGDEVRLKHTASNKYLSNISMRDGHNTLTRTDSPNDAIFILEKPKH</sequence>
<reference evidence="2 3" key="1">
    <citation type="submission" date="2013-07" db="EMBL/GenBank/DDBJ databases">
        <title>Isolation of a new Chlamydia species from the feral Sacred Ibis (Threskiornis aethiopicus): Chlamydia ibidis.</title>
        <authorList>
            <person name="Vorimore F."/>
            <person name="Hsia R.-C."/>
            <person name="Huot-Creasy H."/>
            <person name="Bastian S."/>
            <person name="Deruyter L."/>
            <person name="Passet A."/>
            <person name="Sachse K."/>
            <person name="Bavoil P."/>
            <person name="Myers G."/>
            <person name="Laroucau K."/>
        </authorList>
    </citation>
    <scope>NUCLEOTIDE SEQUENCE [LARGE SCALE GENOMIC DNA]</scope>
    <source>
        <strain evidence="2 3">10-1398/6</strain>
    </source>
</reference>
<name>A0ABP2XG47_9CHLA</name>
<dbReference type="Pfam" id="PF01823">
    <property type="entry name" value="MACPF"/>
    <property type="match status" value="1"/>
</dbReference>
<keyword evidence="3" id="KW-1185">Reference proteome</keyword>
<evidence type="ECO:0000313" key="2">
    <source>
        <dbReference type="EMBL" id="EQM62655.1"/>
    </source>
</evidence>
<accession>A0ABP2XG47</accession>
<dbReference type="SUPFAM" id="SSF82109">
    <property type="entry name" value="MIR domain"/>
    <property type="match status" value="1"/>
</dbReference>
<proteinExistence type="predicted"/>